<proteinExistence type="predicted"/>
<evidence type="ECO:0000313" key="2">
    <source>
        <dbReference type="Proteomes" id="UP001211907"/>
    </source>
</evidence>
<reference evidence="1" key="1">
    <citation type="submission" date="2020-05" db="EMBL/GenBank/DDBJ databases">
        <title>Phylogenomic resolution of chytrid fungi.</title>
        <authorList>
            <person name="Stajich J.E."/>
            <person name="Amses K."/>
            <person name="Simmons R."/>
            <person name="Seto K."/>
            <person name="Myers J."/>
            <person name="Bonds A."/>
            <person name="Quandt C.A."/>
            <person name="Barry K."/>
            <person name="Liu P."/>
            <person name="Grigoriev I."/>
            <person name="Longcore J.E."/>
            <person name="James T.Y."/>
        </authorList>
    </citation>
    <scope>NUCLEOTIDE SEQUENCE</scope>
    <source>
        <strain evidence="1">JEL0513</strain>
    </source>
</reference>
<evidence type="ECO:0000313" key="1">
    <source>
        <dbReference type="EMBL" id="KAJ3124927.1"/>
    </source>
</evidence>
<gene>
    <name evidence="1" type="ORF">HK100_011062</name>
</gene>
<dbReference type="AlphaFoldDB" id="A0AAD5T3N9"/>
<dbReference type="Proteomes" id="UP001211907">
    <property type="component" value="Unassembled WGS sequence"/>
</dbReference>
<name>A0AAD5T3N9_9FUNG</name>
<organism evidence="1 2">
    <name type="scientific">Physocladia obscura</name>
    <dbReference type="NCBI Taxonomy" id="109957"/>
    <lineage>
        <taxon>Eukaryota</taxon>
        <taxon>Fungi</taxon>
        <taxon>Fungi incertae sedis</taxon>
        <taxon>Chytridiomycota</taxon>
        <taxon>Chytridiomycota incertae sedis</taxon>
        <taxon>Chytridiomycetes</taxon>
        <taxon>Chytridiales</taxon>
        <taxon>Chytriomycetaceae</taxon>
        <taxon>Physocladia</taxon>
    </lineage>
</organism>
<protein>
    <submittedName>
        <fullName evidence="1">Uncharacterized protein</fullName>
    </submittedName>
</protein>
<dbReference type="EMBL" id="JADGJH010000642">
    <property type="protein sequence ID" value="KAJ3124927.1"/>
    <property type="molecule type" value="Genomic_DNA"/>
</dbReference>
<sequence>MTQVFNICDAACCVPATESSYMKMMLSKRKYRDWDRYIVLKALQWKYSISESSSDTPFNREEFSEMNLGSGEFDAPENVFRVRSSLSKEVSWILRTNAAKWIKFDASPHIEGLNRSSEYTGGRIERFVLSMTEASLENPSERNSRDKNMIHLNLAANLRNTRKLSLMEGYLIVRDRRCSYSRDKVLCLPAIMGVTGYTAPSFDKDDNSIETARILWQHFALHVFRENNDFSLLHFAIWNFSKNLASWLADMFDVDEFEHDYEKM</sequence>
<accession>A0AAD5T3N9</accession>
<keyword evidence="2" id="KW-1185">Reference proteome</keyword>
<comment type="caution">
    <text evidence="1">The sequence shown here is derived from an EMBL/GenBank/DDBJ whole genome shotgun (WGS) entry which is preliminary data.</text>
</comment>